<evidence type="ECO:0000313" key="3">
    <source>
        <dbReference type="Proteomes" id="UP000014012"/>
    </source>
</evidence>
<dbReference type="Proteomes" id="UP000014012">
    <property type="component" value="Unassembled WGS sequence"/>
</dbReference>
<dbReference type="InterPro" id="IPR002477">
    <property type="entry name" value="Peptidoglycan-bd-like"/>
</dbReference>
<dbReference type="InterPro" id="IPR048809">
    <property type="entry name" value="GspA_C39-like"/>
</dbReference>
<dbReference type="AlphaFoldDB" id="R8ATH8"/>
<dbReference type="OrthoDB" id="9780149at2"/>
<dbReference type="InterPro" id="IPR049945">
    <property type="entry name" value="AAA_22"/>
</dbReference>
<dbReference type="STRING" id="703.SAMEA2665130_00460"/>
<dbReference type="SUPFAM" id="SSF52540">
    <property type="entry name" value="P-loop containing nucleoside triphosphate hydrolases"/>
    <property type="match status" value="1"/>
</dbReference>
<feature type="domain" description="AAA+ ATPase" evidence="1">
    <location>
        <begin position="42"/>
        <end position="195"/>
    </location>
</feature>
<dbReference type="Pfam" id="PF21327">
    <property type="entry name" value="GspA_C39-like"/>
    <property type="match status" value="1"/>
</dbReference>
<dbReference type="Gene3D" id="3.90.70.10">
    <property type="entry name" value="Cysteine proteinases"/>
    <property type="match status" value="1"/>
</dbReference>
<accession>R8ATH8</accession>
<dbReference type="Gene3D" id="1.10.101.10">
    <property type="entry name" value="PGBD-like superfamily/PGBD"/>
    <property type="match status" value="1"/>
</dbReference>
<evidence type="ECO:0000259" key="1">
    <source>
        <dbReference type="SMART" id="SM00382"/>
    </source>
</evidence>
<keyword evidence="3" id="KW-1185">Reference proteome</keyword>
<proteinExistence type="predicted"/>
<dbReference type="SMART" id="SM00382">
    <property type="entry name" value="AAA"/>
    <property type="match status" value="1"/>
</dbReference>
<dbReference type="InterPro" id="IPR036366">
    <property type="entry name" value="PGBDSf"/>
</dbReference>
<dbReference type="HOGENOM" id="CLU_024125_2_1_6"/>
<dbReference type="Pfam" id="PF13401">
    <property type="entry name" value="AAA_22"/>
    <property type="match status" value="1"/>
</dbReference>
<dbReference type="SUPFAM" id="SSF47090">
    <property type="entry name" value="PGBD-like"/>
    <property type="match status" value="1"/>
</dbReference>
<name>R8ATH8_PLESH</name>
<comment type="caution">
    <text evidence="2">The sequence shown here is derived from an EMBL/GenBank/DDBJ whole genome shotgun (WGS) entry which is preliminary data.</text>
</comment>
<dbReference type="Gene3D" id="3.40.50.300">
    <property type="entry name" value="P-loop containing nucleotide triphosphate hydrolases"/>
    <property type="match status" value="1"/>
</dbReference>
<dbReference type="InterPro" id="IPR052026">
    <property type="entry name" value="ExeA_AAA_ATPase_DNA-bind"/>
</dbReference>
<evidence type="ECO:0000313" key="2">
    <source>
        <dbReference type="EMBL" id="EON89642.1"/>
    </source>
</evidence>
<protein>
    <submittedName>
        <fullName evidence="2">General secretion pathway protein A</fullName>
    </submittedName>
</protein>
<dbReference type="InterPro" id="IPR027417">
    <property type="entry name" value="P-loop_NTPase"/>
</dbReference>
<dbReference type="InterPro" id="IPR003593">
    <property type="entry name" value="AAA+_ATPase"/>
</dbReference>
<dbReference type="CDD" id="cd00009">
    <property type="entry name" value="AAA"/>
    <property type="match status" value="1"/>
</dbReference>
<organism evidence="2 3">
    <name type="scientific">Plesiomonas shigelloides 302-73</name>
    <dbReference type="NCBI Taxonomy" id="1315976"/>
    <lineage>
        <taxon>Bacteria</taxon>
        <taxon>Pseudomonadati</taxon>
        <taxon>Pseudomonadota</taxon>
        <taxon>Gammaproteobacteria</taxon>
        <taxon>Enterobacterales</taxon>
        <taxon>Enterobacteriaceae</taxon>
        <taxon>Plesiomonas</taxon>
    </lineage>
</organism>
<dbReference type="InterPro" id="IPR036365">
    <property type="entry name" value="PGBD-like_sf"/>
</dbReference>
<sequence>MYQAFFGLREAPFALVPDPRFLYLSERYREALVHLFYGLRDGGGFVLLSGEVGTGKTLAARTMLEHTDPQCQLALILNPLLTPQELLLAIATELGAHVPAMASLAQLTEVLHHHFLHNHATGRKTIVLVDEAQHLSPAALEQLRLLTNLETGQTKLLQVILIGQPELAVMLDLPVLRQLAQRITARYHLTPLGYDESLQYLQHRWQVAVGQGWPFSRVAGYVLYRCSGGIPRCLNLLAERCLMRAYGHQQRQIGWRCVLGAWRELRGQHALRLPRLWFSSWLSTRHSSANTGNAMLSAPITIALGAGAIYLLAVWQPSWFGLTPTPRSTPQVTATELSTAAPVASIPNLSALPPASEPSAPSVSSLPSAAVGESLDSLSGVRTIASTPQQALAVLFQVWGYQLPSGQADCHAASALALRCYQGTASLARLAALNHPAVLSLQEQQQNYAAVLYRLTAQDAELLVGDSRWRVSRSWLEAHWNGEFTLLWRPPEPSSQRVIRRGDQGVLVQWLASRLPPPDSHSDVAASQSTTSVAPNIRFDAELEQRLRQFQQLQGLPADAMAGPLTQIALSAGNGGPLLAQVASDPLNENISEPPRARLVKESG</sequence>
<dbReference type="PANTHER" id="PTHR35894:SF1">
    <property type="entry name" value="PHOSPHORIBULOKINASE _ URIDINE KINASE FAMILY"/>
    <property type="match status" value="1"/>
</dbReference>
<dbReference type="EMBL" id="AQQO01000030">
    <property type="protein sequence ID" value="EON89642.1"/>
    <property type="molecule type" value="Genomic_DNA"/>
</dbReference>
<dbReference type="PATRIC" id="fig|1315976.3.peg.900"/>
<gene>
    <name evidence="2" type="ORF">PLESHI_04605</name>
</gene>
<dbReference type="Pfam" id="PF01471">
    <property type="entry name" value="PG_binding_1"/>
    <property type="match status" value="1"/>
</dbReference>
<dbReference type="PANTHER" id="PTHR35894">
    <property type="entry name" value="GENERAL SECRETION PATHWAY PROTEIN A-RELATED"/>
    <property type="match status" value="1"/>
</dbReference>
<reference evidence="2 3" key="1">
    <citation type="journal article" date="2013" name="Genome Announc.">
        <title>Genome Sequence of Plesiomonas shigelloides Strain 302-73 (Serotype O1).</title>
        <authorList>
            <person name="Pique N."/>
            <person name="Aquilini E."/>
            <person name="Alioto T."/>
            <person name="Minana-Galbis D."/>
            <person name="Tomas J.M."/>
        </authorList>
    </citation>
    <scope>NUCLEOTIDE SEQUENCE [LARGE SCALE GENOMIC DNA]</scope>
    <source>
        <strain evidence="2 3">302-73</strain>
    </source>
</reference>
<dbReference type="RefSeq" id="WP_010862546.1">
    <property type="nucleotide sequence ID" value="NZ_KB944507.1"/>
</dbReference>
<dbReference type="GO" id="GO:0016887">
    <property type="term" value="F:ATP hydrolysis activity"/>
    <property type="evidence" value="ECO:0007669"/>
    <property type="project" value="InterPro"/>
</dbReference>